<dbReference type="InterPro" id="IPR006094">
    <property type="entry name" value="Oxid_FAD_bind_N"/>
</dbReference>
<dbReference type="SUPFAM" id="SSF56176">
    <property type="entry name" value="FAD-binding/transporter-associated domain-like"/>
    <property type="match status" value="1"/>
</dbReference>
<dbReference type="Gene3D" id="3.30.465.10">
    <property type="match status" value="1"/>
</dbReference>
<dbReference type="GO" id="GO:0022904">
    <property type="term" value="P:respiratory electron transport chain"/>
    <property type="evidence" value="ECO:0007669"/>
    <property type="project" value="TreeGrafter"/>
</dbReference>
<dbReference type="Pfam" id="PF02913">
    <property type="entry name" value="FAD-oxidase_C"/>
    <property type="match status" value="1"/>
</dbReference>
<dbReference type="PANTHER" id="PTHR43716:SF2">
    <property type="entry name" value="BLL6224 PROTEIN"/>
    <property type="match status" value="1"/>
</dbReference>
<feature type="domain" description="FAD-binding PCMH-type" evidence="5">
    <location>
        <begin position="63"/>
        <end position="244"/>
    </location>
</feature>
<comment type="similarity">
    <text evidence="2">Belongs to the FAD-binding oxidoreductase/transferase type 4 family.</text>
</comment>
<dbReference type="InterPro" id="IPR016167">
    <property type="entry name" value="FAD-bd_PCMH_sub1"/>
</dbReference>
<dbReference type="InterPro" id="IPR016164">
    <property type="entry name" value="FAD-linked_Oxase-like_C"/>
</dbReference>
<evidence type="ECO:0000256" key="1">
    <source>
        <dbReference type="ARBA" id="ARBA00001974"/>
    </source>
</evidence>
<dbReference type="EMBL" id="FOYO01000001">
    <property type="protein sequence ID" value="SFR45147.1"/>
    <property type="molecule type" value="Genomic_DNA"/>
</dbReference>
<dbReference type="InterPro" id="IPR016166">
    <property type="entry name" value="FAD-bd_PCMH"/>
</dbReference>
<name>A0A1I6GSY3_9RHOB</name>
<dbReference type="STRING" id="670154.SAMN04488002_1924"/>
<dbReference type="RefSeq" id="WP_090215921.1">
    <property type="nucleotide sequence ID" value="NZ_FOYO01000001.1"/>
</dbReference>
<dbReference type="GO" id="GO:0071949">
    <property type="term" value="F:FAD binding"/>
    <property type="evidence" value="ECO:0007669"/>
    <property type="project" value="InterPro"/>
</dbReference>
<dbReference type="Pfam" id="PF01565">
    <property type="entry name" value="FAD_binding_4"/>
    <property type="match status" value="1"/>
</dbReference>
<evidence type="ECO:0000256" key="2">
    <source>
        <dbReference type="ARBA" id="ARBA00008000"/>
    </source>
</evidence>
<dbReference type="PROSITE" id="PS51387">
    <property type="entry name" value="FAD_PCMH"/>
    <property type="match status" value="1"/>
</dbReference>
<organism evidence="6 7">
    <name type="scientific">Litoreibacter janthinus</name>
    <dbReference type="NCBI Taxonomy" id="670154"/>
    <lineage>
        <taxon>Bacteria</taxon>
        <taxon>Pseudomonadati</taxon>
        <taxon>Pseudomonadota</taxon>
        <taxon>Alphaproteobacteria</taxon>
        <taxon>Rhodobacterales</taxon>
        <taxon>Roseobacteraceae</taxon>
        <taxon>Litoreibacter</taxon>
    </lineage>
</organism>
<dbReference type="Gene3D" id="3.30.70.2190">
    <property type="match status" value="1"/>
</dbReference>
<evidence type="ECO:0000313" key="7">
    <source>
        <dbReference type="Proteomes" id="UP000199658"/>
    </source>
</evidence>
<dbReference type="AlphaFoldDB" id="A0A1I6GSY3"/>
<dbReference type="Gene3D" id="1.10.45.10">
    <property type="entry name" value="Vanillyl-alcohol Oxidase, Chain A, domain 4"/>
    <property type="match status" value="1"/>
</dbReference>
<keyword evidence="4" id="KW-0274">FAD</keyword>
<gene>
    <name evidence="6" type="ORF">SAMN04488002_1924</name>
</gene>
<evidence type="ECO:0000259" key="5">
    <source>
        <dbReference type="PROSITE" id="PS51387"/>
    </source>
</evidence>
<dbReference type="InterPro" id="IPR016171">
    <property type="entry name" value="Vanillyl_alc_oxidase_C-sub2"/>
</dbReference>
<keyword evidence="7" id="KW-1185">Reference proteome</keyword>
<dbReference type="PANTHER" id="PTHR43716">
    <property type="entry name" value="D-2-HYDROXYGLUTARATE DEHYDROGENASE, MITOCHONDRIAL"/>
    <property type="match status" value="1"/>
</dbReference>
<dbReference type="InterPro" id="IPR036318">
    <property type="entry name" value="FAD-bd_PCMH-like_sf"/>
</dbReference>
<accession>A0A1I6GSY3</accession>
<evidence type="ECO:0000313" key="6">
    <source>
        <dbReference type="EMBL" id="SFR45147.1"/>
    </source>
</evidence>
<dbReference type="Gene3D" id="3.30.43.10">
    <property type="entry name" value="Uridine Diphospho-n-acetylenolpyruvylglucosamine Reductase, domain 2"/>
    <property type="match status" value="1"/>
</dbReference>
<evidence type="ECO:0000256" key="3">
    <source>
        <dbReference type="ARBA" id="ARBA00022630"/>
    </source>
</evidence>
<keyword evidence="3" id="KW-0285">Flavoprotein</keyword>
<evidence type="ECO:0000256" key="4">
    <source>
        <dbReference type="ARBA" id="ARBA00022827"/>
    </source>
</evidence>
<dbReference type="SUPFAM" id="SSF55103">
    <property type="entry name" value="FAD-linked oxidases, C-terminal domain"/>
    <property type="match status" value="1"/>
</dbReference>
<dbReference type="GO" id="GO:0003824">
    <property type="term" value="F:catalytic activity"/>
    <property type="evidence" value="ECO:0007669"/>
    <property type="project" value="InterPro"/>
</dbReference>
<sequence>MVVQESLGADFRTMWDVYAATGSTIIQPGEMLTGLKEIVGASQVLMGDAVAAAPYCKDWTGQFAGTPIAVVRPESTAQVAAIVKLCHNHGTPMVPTGGRTGLCGGGVPTGNGDSVVVSLERMNAVRAVDVGARSITLEAGVVLQTAQEQAREHGLAFPLTFGAQGSAMIGGVLSTNAGGSNVVKYGTTRELCIGIEAVLPDGSIIDGLTGLRKDNTGYDLKDLLIGAEGTLGIITAAVFKLSPMPSVRTTGFLSLASIADAPTVLNALQDRTGGAVEAYEYMPAAAVEVICREFPKTRRPLGVPAETGLFFEVASSRPDDAKGGDDGETRLQGLVFEGLEALMEEGTVLDAMIAQSEQQRIDLWTMREAILEAITANGPAYHMDIALPLASVAEFVTTMDAAVADMGFVPLTVGHLGDGNLHYALSAAEGKNWTDLPLTRAKEQAFALLMRLNGSFSAEHGIGQSKLDVMRNLKQASQLDVMRKIKQALDPDDLMNPGKFIPKEKS</sequence>
<reference evidence="7" key="1">
    <citation type="submission" date="2016-10" db="EMBL/GenBank/DDBJ databases">
        <authorList>
            <person name="Varghese N."/>
            <person name="Submissions S."/>
        </authorList>
    </citation>
    <scope>NUCLEOTIDE SEQUENCE [LARGE SCALE GENOMIC DNA]</scope>
    <source>
        <strain evidence="7">DSM 26921</strain>
    </source>
</reference>
<proteinExistence type="inferred from homology"/>
<dbReference type="InterPro" id="IPR051264">
    <property type="entry name" value="FAD-oxidored/transferase_4"/>
</dbReference>
<dbReference type="Proteomes" id="UP000199658">
    <property type="component" value="Unassembled WGS sequence"/>
</dbReference>
<dbReference type="OrthoDB" id="9811557at2"/>
<dbReference type="InterPro" id="IPR004113">
    <property type="entry name" value="FAD-bd_oxidored_4_C"/>
</dbReference>
<dbReference type="FunFam" id="1.10.45.10:FF:000001">
    <property type="entry name" value="D-lactate dehydrogenase mitochondrial"/>
    <property type="match status" value="1"/>
</dbReference>
<dbReference type="Gene3D" id="3.30.70.2740">
    <property type="match status" value="1"/>
</dbReference>
<protein>
    <submittedName>
        <fullName evidence="6">FAD/FMN-containing dehydrogenase</fullName>
    </submittedName>
</protein>
<dbReference type="InterPro" id="IPR016169">
    <property type="entry name" value="FAD-bd_PCMH_sub2"/>
</dbReference>
<comment type="cofactor">
    <cofactor evidence="1">
        <name>FAD</name>
        <dbReference type="ChEBI" id="CHEBI:57692"/>
    </cofactor>
</comment>